<dbReference type="Proteomes" id="UP001374803">
    <property type="component" value="Chromosome"/>
</dbReference>
<protein>
    <submittedName>
        <fullName evidence="2">DUF6184 family natural product biosynthesis lipoprotein</fullName>
    </submittedName>
</protein>
<reference evidence="2" key="1">
    <citation type="submission" date="2021-12" db="EMBL/GenBank/DDBJ databases">
        <title>Discovery of the Pendulisporaceae a myxobacterial family with distinct sporulation behavior and unique specialized metabolism.</title>
        <authorList>
            <person name="Garcia R."/>
            <person name="Popoff A."/>
            <person name="Bader C.D."/>
            <person name="Loehr J."/>
            <person name="Walesch S."/>
            <person name="Walt C."/>
            <person name="Boldt J."/>
            <person name="Bunk B."/>
            <person name="Haeckl F.J.F.P.J."/>
            <person name="Gunesch A.P."/>
            <person name="Birkelbach J."/>
            <person name="Nuebel U."/>
            <person name="Pietschmann T."/>
            <person name="Bach T."/>
            <person name="Mueller R."/>
        </authorList>
    </citation>
    <scope>NUCLEOTIDE SEQUENCE</scope>
    <source>
        <strain evidence="2">MSr11367</strain>
    </source>
</reference>
<evidence type="ECO:0000256" key="1">
    <source>
        <dbReference type="SAM" id="SignalP"/>
    </source>
</evidence>
<dbReference type="PROSITE" id="PS51257">
    <property type="entry name" value="PROKAR_LIPOPROTEIN"/>
    <property type="match status" value="1"/>
</dbReference>
<dbReference type="RefSeq" id="WP_394833736.1">
    <property type="nucleotide sequence ID" value="NZ_CP089929.1"/>
</dbReference>
<keyword evidence="1" id="KW-0732">Signal</keyword>
<proteinExistence type="predicted"/>
<gene>
    <name evidence="2" type="ORF">LVJ94_45245</name>
</gene>
<name>A0ABZ2KZK0_9BACT</name>
<dbReference type="EMBL" id="CP089983">
    <property type="protein sequence ID" value="WXB04102.1"/>
    <property type="molecule type" value="Genomic_DNA"/>
</dbReference>
<evidence type="ECO:0000313" key="3">
    <source>
        <dbReference type="Proteomes" id="UP001374803"/>
    </source>
</evidence>
<dbReference type="InterPro" id="IPR045757">
    <property type="entry name" value="DUF6184"/>
</dbReference>
<dbReference type="Pfam" id="PF19682">
    <property type="entry name" value="DUF6184"/>
    <property type="match status" value="1"/>
</dbReference>
<feature type="signal peptide" evidence="1">
    <location>
        <begin position="1"/>
        <end position="20"/>
    </location>
</feature>
<keyword evidence="2" id="KW-0449">Lipoprotein</keyword>
<feature type="chain" id="PRO_5045742180" evidence="1">
    <location>
        <begin position="21"/>
        <end position="146"/>
    </location>
</feature>
<accession>A0ABZ2KZK0</accession>
<organism evidence="2 3">
    <name type="scientific">Pendulispora rubella</name>
    <dbReference type="NCBI Taxonomy" id="2741070"/>
    <lineage>
        <taxon>Bacteria</taxon>
        <taxon>Pseudomonadati</taxon>
        <taxon>Myxococcota</taxon>
        <taxon>Myxococcia</taxon>
        <taxon>Myxococcales</taxon>
        <taxon>Sorangiineae</taxon>
        <taxon>Pendulisporaceae</taxon>
        <taxon>Pendulispora</taxon>
    </lineage>
</organism>
<evidence type="ECO:0000313" key="2">
    <source>
        <dbReference type="EMBL" id="WXB04102.1"/>
    </source>
</evidence>
<sequence length="146" mass="15190">MNARISLVALALASFFIATGCERRDVPTSETHTTGAAIGPALDNAAAVASVALARCDREASCSKLGEGRDHPTRESCLTEMRGKAEGDLNASKCPGGVNRASLDSCLAEIHAESCGNPLDTLERLAACNTSALCSRDRRPGGAPRY</sequence>
<keyword evidence="3" id="KW-1185">Reference proteome</keyword>